<comment type="subcellular location">
    <subcellularLocation>
        <location evidence="1 7">Cell membrane</location>
        <topology evidence="1 7">Multi-pass membrane protein</topology>
    </subcellularLocation>
</comment>
<proteinExistence type="inferred from homology"/>
<keyword evidence="4 7" id="KW-0812">Transmembrane</keyword>
<evidence type="ECO:0000259" key="8">
    <source>
        <dbReference type="PROSITE" id="PS50928"/>
    </source>
</evidence>
<accession>A0ABP9EFY2</accession>
<evidence type="ECO:0000313" key="9">
    <source>
        <dbReference type="EMBL" id="GAA4877823.1"/>
    </source>
</evidence>
<comment type="similarity">
    <text evidence="7">Belongs to the binding-protein-dependent transport system permease family.</text>
</comment>
<dbReference type="InterPro" id="IPR035906">
    <property type="entry name" value="MetI-like_sf"/>
</dbReference>
<name>A0ABP9EFY2_9GAMM</name>
<dbReference type="PANTHER" id="PTHR43386">
    <property type="entry name" value="OLIGOPEPTIDE TRANSPORT SYSTEM PERMEASE PROTEIN APPC"/>
    <property type="match status" value="1"/>
</dbReference>
<feature type="domain" description="ABC transmembrane type-1" evidence="8">
    <location>
        <begin position="67"/>
        <end position="256"/>
    </location>
</feature>
<evidence type="ECO:0000256" key="4">
    <source>
        <dbReference type="ARBA" id="ARBA00022692"/>
    </source>
</evidence>
<dbReference type="InterPro" id="IPR000515">
    <property type="entry name" value="MetI-like"/>
</dbReference>
<feature type="transmembrane region" description="Helical" evidence="7">
    <location>
        <begin position="102"/>
        <end position="125"/>
    </location>
</feature>
<feature type="transmembrane region" description="Helical" evidence="7">
    <location>
        <begin position="188"/>
        <end position="213"/>
    </location>
</feature>
<reference evidence="10" key="1">
    <citation type="journal article" date="2019" name="Int. J. Syst. Evol. Microbiol.">
        <title>The Global Catalogue of Microorganisms (GCM) 10K type strain sequencing project: providing services to taxonomists for standard genome sequencing and annotation.</title>
        <authorList>
            <consortium name="The Broad Institute Genomics Platform"/>
            <consortium name="The Broad Institute Genome Sequencing Center for Infectious Disease"/>
            <person name="Wu L."/>
            <person name="Ma J."/>
        </authorList>
    </citation>
    <scope>NUCLEOTIDE SEQUENCE [LARGE SCALE GENOMIC DNA]</scope>
    <source>
        <strain evidence="10">JCM 18401</strain>
    </source>
</reference>
<feature type="transmembrane region" description="Helical" evidence="7">
    <location>
        <begin position="131"/>
        <end position="149"/>
    </location>
</feature>
<feature type="transmembrane region" description="Helical" evidence="7">
    <location>
        <begin position="233"/>
        <end position="256"/>
    </location>
</feature>
<evidence type="ECO:0000256" key="7">
    <source>
        <dbReference type="RuleBase" id="RU363032"/>
    </source>
</evidence>
<gene>
    <name evidence="9" type="ORF">GCM10023333_08860</name>
</gene>
<feature type="transmembrane region" description="Helical" evidence="7">
    <location>
        <begin position="71"/>
        <end position="95"/>
    </location>
</feature>
<dbReference type="InterPro" id="IPR050366">
    <property type="entry name" value="BP-dependent_transpt_permease"/>
</dbReference>
<keyword evidence="2 7" id="KW-0813">Transport</keyword>
<dbReference type="Proteomes" id="UP001499988">
    <property type="component" value="Unassembled WGS sequence"/>
</dbReference>
<keyword evidence="6 7" id="KW-0472">Membrane</keyword>
<dbReference type="PROSITE" id="PS50928">
    <property type="entry name" value="ABC_TM1"/>
    <property type="match status" value="1"/>
</dbReference>
<evidence type="ECO:0000256" key="1">
    <source>
        <dbReference type="ARBA" id="ARBA00004651"/>
    </source>
</evidence>
<dbReference type="Pfam" id="PF00528">
    <property type="entry name" value="BPD_transp_1"/>
    <property type="match status" value="1"/>
</dbReference>
<evidence type="ECO:0000256" key="2">
    <source>
        <dbReference type="ARBA" id="ARBA00022448"/>
    </source>
</evidence>
<dbReference type="SUPFAM" id="SSF161098">
    <property type="entry name" value="MetI-like"/>
    <property type="match status" value="1"/>
</dbReference>
<keyword evidence="3" id="KW-1003">Cell membrane</keyword>
<evidence type="ECO:0000256" key="3">
    <source>
        <dbReference type="ARBA" id="ARBA00022475"/>
    </source>
</evidence>
<keyword evidence="5 7" id="KW-1133">Transmembrane helix</keyword>
<protein>
    <submittedName>
        <fullName evidence="9">ABC transporter permease</fullName>
    </submittedName>
</protein>
<dbReference type="EMBL" id="BAABJZ010000012">
    <property type="protein sequence ID" value="GAA4877823.1"/>
    <property type="molecule type" value="Genomic_DNA"/>
</dbReference>
<dbReference type="Gene3D" id="1.10.3720.10">
    <property type="entry name" value="MetI-like"/>
    <property type="match status" value="1"/>
</dbReference>
<evidence type="ECO:0000313" key="10">
    <source>
        <dbReference type="Proteomes" id="UP001499988"/>
    </source>
</evidence>
<keyword evidence="10" id="KW-1185">Reference proteome</keyword>
<evidence type="ECO:0000256" key="5">
    <source>
        <dbReference type="ARBA" id="ARBA00022989"/>
    </source>
</evidence>
<dbReference type="PANTHER" id="PTHR43386:SF1">
    <property type="entry name" value="D,D-DIPEPTIDE TRANSPORT SYSTEM PERMEASE PROTEIN DDPC-RELATED"/>
    <property type="match status" value="1"/>
</dbReference>
<organism evidence="9 10">
    <name type="scientific">Ferrimonas pelagia</name>
    <dbReference type="NCBI Taxonomy" id="1177826"/>
    <lineage>
        <taxon>Bacteria</taxon>
        <taxon>Pseudomonadati</taxon>
        <taxon>Pseudomonadota</taxon>
        <taxon>Gammaproteobacteria</taxon>
        <taxon>Alteromonadales</taxon>
        <taxon>Ferrimonadaceae</taxon>
        <taxon>Ferrimonas</taxon>
    </lineage>
</organism>
<dbReference type="RefSeq" id="WP_345333814.1">
    <property type="nucleotide sequence ID" value="NZ_BAABJZ010000012.1"/>
</dbReference>
<dbReference type="CDD" id="cd06261">
    <property type="entry name" value="TM_PBP2"/>
    <property type="match status" value="1"/>
</dbReference>
<evidence type="ECO:0000256" key="6">
    <source>
        <dbReference type="ARBA" id="ARBA00023136"/>
    </source>
</evidence>
<comment type="caution">
    <text evidence="9">The sequence shown here is derived from an EMBL/GenBank/DDBJ whole genome shotgun (WGS) entry which is preliminary data.</text>
</comment>
<sequence>MMPRLLPLLGLVLLAALLSLVAIDLLYFGRDPALQQLQQVFLHPSPDHPLGTDQFGRCNLARLSAAIQNSLLMSLLCVATAALLGTGAGLAAAWYQGWVDRCLSFIINVLMALPGLVLVLLFAALIPGSFVMLYLAISAVLWVEYFRLVRSATLSLRHAPEVEASMLYGFGKGYILRRHLLPKLLPDLLSLACFGAASAILALASIGFVYVGLKPPEAELGLMMVELLPYYSDAPWVLAQPLLTVFVLILSFNLIASGVRHDIGR</sequence>